<organism evidence="2 3">
    <name type="scientific">Pseudomonas fluorescens</name>
    <dbReference type="NCBI Taxonomy" id="294"/>
    <lineage>
        <taxon>Bacteria</taxon>
        <taxon>Pseudomonadati</taxon>
        <taxon>Pseudomonadota</taxon>
        <taxon>Gammaproteobacteria</taxon>
        <taxon>Pseudomonadales</taxon>
        <taxon>Pseudomonadaceae</taxon>
        <taxon>Pseudomonas</taxon>
    </lineage>
</organism>
<evidence type="ECO:0000313" key="3">
    <source>
        <dbReference type="Proteomes" id="UP000385207"/>
    </source>
</evidence>
<gene>
    <name evidence="2" type="ORF">PS862_03027</name>
</gene>
<protein>
    <submittedName>
        <fullName evidence="2">Uncharacterized protein</fullName>
    </submittedName>
</protein>
<feature type="compositionally biased region" description="Polar residues" evidence="1">
    <location>
        <begin position="160"/>
        <end position="178"/>
    </location>
</feature>
<proteinExistence type="predicted"/>
<dbReference type="AlphaFoldDB" id="A0A5E7KUS1"/>
<feature type="region of interest" description="Disordered" evidence="1">
    <location>
        <begin position="159"/>
        <end position="178"/>
    </location>
</feature>
<sequence length="178" mass="19408">MPANQALRCTCCTALPFFAGKPRSYRRTKRCGVPVAPRYRSSRASLAPTGEPSAAVYLLHRVIVLRGQASLLQANRAPRCLCHTASSFFACRSQACRRTSAAVYLLHRVIVLRGQASLLQANRAPRCLCHTASSFFACRSQACRRTKRCGVAVAPRHRSSPASLAPTKSHTVLSLNGR</sequence>
<evidence type="ECO:0000256" key="1">
    <source>
        <dbReference type="SAM" id="MobiDB-lite"/>
    </source>
</evidence>
<name>A0A5E7KUS1_PSEFL</name>
<reference evidence="2 3" key="1">
    <citation type="submission" date="2019-09" db="EMBL/GenBank/DDBJ databases">
        <authorList>
            <person name="Chandra G."/>
            <person name="Truman W A."/>
        </authorList>
    </citation>
    <scope>NUCLEOTIDE SEQUENCE [LARGE SCALE GENOMIC DNA]</scope>
    <source>
        <strain evidence="2">PS862</strain>
    </source>
</reference>
<accession>A0A5E7KUS1</accession>
<dbReference type="EMBL" id="CABVII010000012">
    <property type="protein sequence ID" value="VVP04561.1"/>
    <property type="molecule type" value="Genomic_DNA"/>
</dbReference>
<evidence type="ECO:0000313" key="2">
    <source>
        <dbReference type="EMBL" id="VVP04561.1"/>
    </source>
</evidence>
<dbReference type="Proteomes" id="UP000385207">
    <property type="component" value="Unassembled WGS sequence"/>
</dbReference>